<dbReference type="GO" id="GO:0008630">
    <property type="term" value="P:intrinsic apoptotic signaling pathway in response to DNA damage"/>
    <property type="evidence" value="ECO:0007669"/>
    <property type="project" value="TreeGrafter"/>
</dbReference>
<dbReference type="CDD" id="cd06845">
    <property type="entry name" value="Bcl-2_like"/>
    <property type="match status" value="1"/>
</dbReference>
<dbReference type="FunCoup" id="A0A6P8H834">
    <property type="interactions" value="771"/>
</dbReference>
<dbReference type="PANTHER" id="PTHR11256">
    <property type="entry name" value="BCL-2 RELATED"/>
    <property type="match status" value="1"/>
</dbReference>
<organism evidence="6 7">
    <name type="scientific">Actinia tenebrosa</name>
    <name type="common">Australian red waratah sea anemone</name>
    <dbReference type="NCBI Taxonomy" id="6105"/>
    <lineage>
        <taxon>Eukaryota</taxon>
        <taxon>Metazoa</taxon>
        <taxon>Cnidaria</taxon>
        <taxon>Anthozoa</taxon>
        <taxon>Hexacorallia</taxon>
        <taxon>Actiniaria</taxon>
        <taxon>Actiniidae</taxon>
        <taxon>Actinia</taxon>
    </lineage>
</organism>
<proteinExistence type="inferred from homology"/>
<dbReference type="PRINTS" id="PR01862">
    <property type="entry name" value="BCL2FAMILY"/>
</dbReference>
<dbReference type="InterPro" id="IPR026298">
    <property type="entry name" value="Bcl-2_fam"/>
</dbReference>
<evidence type="ECO:0000256" key="1">
    <source>
        <dbReference type="ARBA" id="ARBA00009458"/>
    </source>
</evidence>
<dbReference type="RefSeq" id="XP_031548902.1">
    <property type="nucleotide sequence ID" value="XM_031693042.1"/>
</dbReference>
<accession>A0A6P8H834</accession>
<feature type="domain" description="Bcl-2 Bcl-2 homology region 1-3" evidence="5">
    <location>
        <begin position="78"/>
        <end position="173"/>
    </location>
</feature>
<dbReference type="Proteomes" id="UP000515163">
    <property type="component" value="Unplaced"/>
</dbReference>
<keyword evidence="4" id="KW-0812">Transmembrane</keyword>
<dbReference type="AlphaFoldDB" id="A0A6P8H834"/>
<evidence type="ECO:0000256" key="4">
    <source>
        <dbReference type="SAM" id="Phobius"/>
    </source>
</evidence>
<dbReference type="GO" id="GO:0001836">
    <property type="term" value="P:release of cytochrome c from mitochondria"/>
    <property type="evidence" value="ECO:0007669"/>
    <property type="project" value="TreeGrafter"/>
</dbReference>
<reference evidence="7" key="1">
    <citation type="submission" date="2025-08" db="UniProtKB">
        <authorList>
            <consortium name="RefSeq"/>
        </authorList>
    </citation>
    <scope>IDENTIFICATION</scope>
    <source>
        <tissue evidence="7">Tentacle</tissue>
    </source>
</reference>
<keyword evidence="4" id="KW-1133">Transmembrane helix</keyword>
<dbReference type="GO" id="GO:0042981">
    <property type="term" value="P:regulation of apoptotic process"/>
    <property type="evidence" value="ECO:0007669"/>
    <property type="project" value="InterPro"/>
</dbReference>
<dbReference type="InParanoid" id="A0A6P8H834"/>
<dbReference type="GO" id="GO:0051400">
    <property type="term" value="F:BH domain binding"/>
    <property type="evidence" value="ECO:0007669"/>
    <property type="project" value="TreeGrafter"/>
</dbReference>
<dbReference type="KEGG" id="aten:116286506"/>
<dbReference type="Pfam" id="PF00452">
    <property type="entry name" value="Bcl-2"/>
    <property type="match status" value="1"/>
</dbReference>
<dbReference type="Gene3D" id="1.10.437.10">
    <property type="entry name" value="Blc2-like"/>
    <property type="match status" value="1"/>
</dbReference>
<dbReference type="GeneID" id="116286506"/>
<dbReference type="InterPro" id="IPR002475">
    <property type="entry name" value="Bcl2-like"/>
</dbReference>
<comment type="similarity">
    <text evidence="1">Belongs to the Bcl-2 family.</text>
</comment>
<dbReference type="PROSITE" id="PS50062">
    <property type="entry name" value="BCL2_FAMILY"/>
    <property type="match status" value="1"/>
</dbReference>
<dbReference type="GO" id="GO:0005741">
    <property type="term" value="C:mitochondrial outer membrane"/>
    <property type="evidence" value="ECO:0007669"/>
    <property type="project" value="TreeGrafter"/>
</dbReference>
<feature type="compositionally biased region" description="Basic and acidic residues" evidence="3">
    <location>
        <begin position="9"/>
        <end position="18"/>
    </location>
</feature>
<dbReference type="PANTHER" id="PTHR11256:SF56">
    <property type="entry name" value="BCL-2 BCL-2 HOMOLOGY REGION 1-3 DOMAIN-CONTAINING PROTEIN"/>
    <property type="match status" value="1"/>
</dbReference>
<dbReference type="InterPro" id="IPR036834">
    <property type="entry name" value="Bcl-2-like_sf"/>
</dbReference>
<feature type="region of interest" description="Disordered" evidence="3">
    <location>
        <begin position="1"/>
        <end position="29"/>
    </location>
</feature>
<evidence type="ECO:0000313" key="6">
    <source>
        <dbReference type="Proteomes" id="UP000515163"/>
    </source>
</evidence>
<dbReference type="InterPro" id="IPR046371">
    <property type="entry name" value="Bcl-2_BH1-3"/>
</dbReference>
<gene>
    <name evidence="7" type="primary">LOC116286506</name>
</gene>
<evidence type="ECO:0000313" key="7">
    <source>
        <dbReference type="RefSeq" id="XP_031548902.1"/>
    </source>
</evidence>
<sequence>MAPGGVTPSDKKNEEEKPSGSNVRPEYNRTVSVEDVSGQAPDIVKSFLATCFEKDGLKVPEELTAEQHKVNKQVANVLREIGDSLNQHPTLNTLIDEIHVTKDTAFDTFLSVAMQIFQDGKVNWGRVVTLFYFGYKLAIQVLTQIPLIKMIIEWVVKFIKEKLVQWIAEQGGWEAIMDYFKTLKNRHELEFKFVVATCVTVITLVYLWNRR</sequence>
<dbReference type="GO" id="GO:0097192">
    <property type="term" value="P:extrinsic apoptotic signaling pathway in absence of ligand"/>
    <property type="evidence" value="ECO:0007669"/>
    <property type="project" value="TreeGrafter"/>
</dbReference>
<keyword evidence="4" id="KW-0472">Membrane</keyword>
<feature type="transmembrane region" description="Helical" evidence="4">
    <location>
        <begin position="189"/>
        <end position="208"/>
    </location>
</feature>
<evidence type="ECO:0000256" key="2">
    <source>
        <dbReference type="ARBA" id="ARBA00022703"/>
    </source>
</evidence>
<evidence type="ECO:0000256" key="3">
    <source>
        <dbReference type="SAM" id="MobiDB-lite"/>
    </source>
</evidence>
<dbReference type="SMART" id="SM00337">
    <property type="entry name" value="BCL"/>
    <property type="match status" value="1"/>
</dbReference>
<name>A0A6P8H834_ACTTE</name>
<dbReference type="SUPFAM" id="SSF56854">
    <property type="entry name" value="Bcl-2 inhibitors of programmed cell death"/>
    <property type="match status" value="1"/>
</dbReference>
<keyword evidence="6" id="KW-1185">Reference proteome</keyword>
<protein>
    <submittedName>
        <fullName evidence="7">Apoptosis regulator BAX-like</fullName>
    </submittedName>
</protein>
<evidence type="ECO:0000259" key="5">
    <source>
        <dbReference type="SMART" id="SM00337"/>
    </source>
</evidence>
<dbReference type="OrthoDB" id="6080198at2759"/>
<keyword evidence="2" id="KW-0053">Apoptosis</keyword>